<evidence type="ECO:0000313" key="2">
    <source>
        <dbReference type="Proteomes" id="UP000799439"/>
    </source>
</evidence>
<organism evidence="1 2">
    <name type="scientific">Myriangium duriaei CBS 260.36</name>
    <dbReference type="NCBI Taxonomy" id="1168546"/>
    <lineage>
        <taxon>Eukaryota</taxon>
        <taxon>Fungi</taxon>
        <taxon>Dikarya</taxon>
        <taxon>Ascomycota</taxon>
        <taxon>Pezizomycotina</taxon>
        <taxon>Dothideomycetes</taxon>
        <taxon>Dothideomycetidae</taxon>
        <taxon>Myriangiales</taxon>
        <taxon>Myriangiaceae</taxon>
        <taxon>Myriangium</taxon>
    </lineage>
</organism>
<comment type="caution">
    <text evidence="1">The sequence shown here is derived from an EMBL/GenBank/DDBJ whole genome shotgun (WGS) entry which is preliminary data.</text>
</comment>
<gene>
    <name evidence="1" type="ORF">K461DRAFT_278136</name>
</gene>
<dbReference type="Proteomes" id="UP000799439">
    <property type="component" value="Unassembled WGS sequence"/>
</dbReference>
<sequence>MERKLKDRLHGHCQKLGPAILEQYQDLERSLTGETQYRDEHKKGSFAFRNATLERAKRLYDLTQTMLPIMGANSRKAAEEEFQKQLATRPYTETHDQFTGRLKIRAAISDENSAATGDVVVIGVKTKNAIEPLEQLCREPNARHRIEALLEFVNC</sequence>
<evidence type="ECO:0000313" key="1">
    <source>
        <dbReference type="EMBL" id="KAF2153313.1"/>
    </source>
</evidence>
<reference evidence="1" key="1">
    <citation type="journal article" date="2020" name="Stud. Mycol.">
        <title>101 Dothideomycetes genomes: a test case for predicting lifestyles and emergence of pathogens.</title>
        <authorList>
            <person name="Haridas S."/>
            <person name="Albert R."/>
            <person name="Binder M."/>
            <person name="Bloem J."/>
            <person name="Labutti K."/>
            <person name="Salamov A."/>
            <person name="Andreopoulos B."/>
            <person name="Baker S."/>
            <person name="Barry K."/>
            <person name="Bills G."/>
            <person name="Bluhm B."/>
            <person name="Cannon C."/>
            <person name="Castanera R."/>
            <person name="Culley D."/>
            <person name="Daum C."/>
            <person name="Ezra D."/>
            <person name="Gonzalez J."/>
            <person name="Henrissat B."/>
            <person name="Kuo A."/>
            <person name="Liang C."/>
            <person name="Lipzen A."/>
            <person name="Lutzoni F."/>
            <person name="Magnuson J."/>
            <person name="Mondo S."/>
            <person name="Nolan M."/>
            <person name="Ohm R."/>
            <person name="Pangilinan J."/>
            <person name="Park H.-J."/>
            <person name="Ramirez L."/>
            <person name="Alfaro M."/>
            <person name="Sun H."/>
            <person name="Tritt A."/>
            <person name="Yoshinaga Y."/>
            <person name="Zwiers L.-H."/>
            <person name="Turgeon B."/>
            <person name="Goodwin S."/>
            <person name="Spatafora J."/>
            <person name="Crous P."/>
            <person name="Grigoriev I."/>
        </authorList>
    </citation>
    <scope>NUCLEOTIDE SEQUENCE</scope>
    <source>
        <strain evidence="1">CBS 260.36</strain>
    </source>
</reference>
<proteinExistence type="predicted"/>
<keyword evidence="2" id="KW-1185">Reference proteome</keyword>
<accession>A0A9P4MHM2</accession>
<dbReference type="AlphaFoldDB" id="A0A9P4MHM2"/>
<protein>
    <submittedName>
        <fullName evidence="1">Uncharacterized protein</fullName>
    </submittedName>
</protein>
<name>A0A9P4MHM2_9PEZI</name>
<dbReference type="EMBL" id="ML996085">
    <property type="protein sequence ID" value="KAF2153313.1"/>
    <property type="molecule type" value="Genomic_DNA"/>
</dbReference>